<keyword evidence="4" id="KW-1185">Reference proteome</keyword>
<keyword evidence="2" id="KW-1133">Transmembrane helix</keyword>
<feature type="region of interest" description="Disordered" evidence="1">
    <location>
        <begin position="294"/>
        <end position="330"/>
    </location>
</feature>
<protein>
    <submittedName>
        <fullName evidence="3">Uncharacterized protein</fullName>
    </submittedName>
</protein>
<feature type="transmembrane region" description="Helical" evidence="2">
    <location>
        <begin position="112"/>
        <end position="132"/>
    </location>
</feature>
<proteinExistence type="predicted"/>
<reference evidence="3" key="1">
    <citation type="submission" date="2020-11" db="EMBL/GenBank/DDBJ databases">
        <authorList>
            <consortium name="DOE Joint Genome Institute"/>
            <person name="Ahrendt S."/>
            <person name="Riley R."/>
            <person name="Andreopoulos W."/>
            <person name="Labutti K."/>
            <person name="Pangilinan J."/>
            <person name="Ruiz-Duenas F.J."/>
            <person name="Barrasa J.M."/>
            <person name="Sanchez-Garcia M."/>
            <person name="Camarero S."/>
            <person name="Miyauchi S."/>
            <person name="Serrano A."/>
            <person name="Linde D."/>
            <person name="Babiker R."/>
            <person name="Drula E."/>
            <person name="Ayuso-Fernandez I."/>
            <person name="Pacheco R."/>
            <person name="Padilla G."/>
            <person name="Ferreira P."/>
            <person name="Barriuso J."/>
            <person name="Kellner H."/>
            <person name="Castanera R."/>
            <person name="Alfaro M."/>
            <person name="Ramirez L."/>
            <person name="Pisabarro A.G."/>
            <person name="Kuo A."/>
            <person name="Tritt A."/>
            <person name="Lipzen A."/>
            <person name="He G."/>
            <person name="Yan M."/>
            <person name="Ng V."/>
            <person name="Cullen D."/>
            <person name="Martin F."/>
            <person name="Rosso M.-N."/>
            <person name="Henrissat B."/>
            <person name="Hibbett D."/>
            <person name="Martinez A.T."/>
            <person name="Grigoriev I.V."/>
        </authorList>
    </citation>
    <scope>NUCLEOTIDE SEQUENCE</scope>
    <source>
        <strain evidence="3">AH 40177</strain>
    </source>
</reference>
<organism evidence="3 4">
    <name type="scientific">Rhodocollybia butyracea</name>
    <dbReference type="NCBI Taxonomy" id="206335"/>
    <lineage>
        <taxon>Eukaryota</taxon>
        <taxon>Fungi</taxon>
        <taxon>Dikarya</taxon>
        <taxon>Basidiomycota</taxon>
        <taxon>Agaricomycotina</taxon>
        <taxon>Agaricomycetes</taxon>
        <taxon>Agaricomycetidae</taxon>
        <taxon>Agaricales</taxon>
        <taxon>Marasmiineae</taxon>
        <taxon>Omphalotaceae</taxon>
        <taxon>Rhodocollybia</taxon>
    </lineage>
</organism>
<gene>
    <name evidence="3" type="ORF">BDP27DRAFT_278005</name>
</gene>
<feature type="transmembrane region" description="Helical" evidence="2">
    <location>
        <begin position="267"/>
        <end position="286"/>
    </location>
</feature>
<dbReference type="Proteomes" id="UP000772434">
    <property type="component" value="Unassembled WGS sequence"/>
</dbReference>
<feature type="transmembrane region" description="Helical" evidence="2">
    <location>
        <begin position="23"/>
        <end position="45"/>
    </location>
</feature>
<feature type="transmembrane region" description="Helical" evidence="2">
    <location>
        <begin position="57"/>
        <end position="83"/>
    </location>
</feature>
<accession>A0A9P5PFU5</accession>
<keyword evidence="2" id="KW-0472">Membrane</keyword>
<dbReference type="EMBL" id="JADNRY010000167">
    <property type="protein sequence ID" value="KAF9062606.1"/>
    <property type="molecule type" value="Genomic_DNA"/>
</dbReference>
<feature type="transmembrane region" description="Helical" evidence="2">
    <location>
        <begin position="226"/>
        <end position="247"/>
    </location>
</feature>
<dbReference type="OrthoDB" id="3029622at2759"/>
<evidence type="ECO:0000256" key="2">
    <source>
        <dbReference type="SAM" id="Phobius"/>
    </source>
</evidence>
<keyword evidence="2" id="KW-0812">Transmembrane</keyword>
<feature type="transmembrane region" description="Helical" evidence="2">
    <location>
        <begin position="144"/>
        <end position="164"/>
    </location>
</feature>
<evidence type="ECO:0000256" key="1">
    <source>
        <dbReference type="SAM" id="MobiDB-lite"/>
    </source>
</evidence>
<sequence length="330" mass="35941">MTPEEVDEVTHIGQVLLGDAGQTILQCVLYGIYCSGFAIGIRLYLSQTCTSRTKKALNFFLAGTFVLMTLFIVSQPAVILILIKYGLVVSLPAGIMAQAAAADLQPLLKVSLLITVWSRNIVSLIADIFIAWRASVVWYDNKAVKWILIIFMGADIAVSLVDGISDSQVELSGTNNSVITLDGIVFVVSLSVNIVATCLIGFRAWTYHNSMRVISIRRGKNRVESIFLLLVESGTVYALLQILNIIIRELDVKAADLSPIGYAGESVAQLNIYAAALNPVVIFILVQTQNTDEQRSHSSRHLEENPPLPLSQQLAGPTLNRSESVVVAEP</sequence>
<comment type="caution">
    <text evidence="3">The sequence shown here is derived from an EMBL/GenBank/DDBJ whole genome shotgun (WGS) entry which is preliminary data.</text>
</comment>
<feature type="transmembrane region" description="Helical" evidence="2">
    <location>
        <begin position="184"/>
        <end position="205"/>
    </location>
</feature>
<name>A0A9P5PFU5_9AGAR</name>
<dbReference type="AlphaFoldDB" id="A0A9P5PFU5"/>
<feature type="compositionally biased region" description="Polar residues" evidence="1">
    <location>
        <begin position="310"/>
        <end position="323"/>
    </location>
</feature>
<feature type="compositionally biased region" description="Basic and acidic residues" evidence="1">
    <location>
        <begin position="294"/>
        <end position="304"/>
    </location>
</feature>
<evidence type="ECO:0000313" key="3">
    <source>
        <dbReference type="EMBL" id="KAF9062606.1"/>
    </source>
</evidence>
<evidence type="ECO:0000313" key="4">
    <source>
        <dbReference type="Proteomes" id="UP000772434"/>
    </source>
</evidence>